<dbReference type="InterPro" id="IPR014044">
    <property type="entry name" value="CAP_dom"/>
</dbReference>
<feature type="domain" description="SCP" evidence="1">
    <location>
        <begin position="26"/>
        <end position="145"/>
    </location>
</feature>
<dbReference type="AlphaFoldDB" id="A0A1Y1S4A1"/>
<dbReference type="OrthoDB" id="568194at2759"/>
<accession>A0A1Y1S4A1</accession>
<dbReference type="SUPFAM" id="SSF55797">
    <property type="entry name" value="PR-1-like"/>
    <property type="match status" value="1"/>
</dbReference>
<evidence type="ECO:0000313" key="3">
    <source>
        <dbReference type="Proteomes" id="UP000192639"/>
    </source>
</evidence>
<dbReference type="EMBL" id="LWDP01000145">
    <property type="protein sequence ID" value="ORD93211.1"/>
    <property type="molecule type" value="Genomic_DNA"/>
</dbReference>
<name>A0A1Y1S4A1_9MICR</name>
<dbReference type="InterPro" id="IPR035940">
    <property type="entry name" value="CAP_sf"/>
</dbReference>
<comment type="caution">
    <text evidence="2">The sequence shown here is derived from an EMBL/GenBank/DDBJ whole genome shotgun (WGS) entry which is preliminary data.</text>
</comment>
<dbReference type="PANTHER" id="PTHR31157:SF1">
    <property type="entry name" value="SCP DOMAIN-CONTAINING PROTEIN"/>
    <property type="match status" value="1"/>
</dbReference>
<reference evidence="2 3" key="1">
    <citation type="journal article" date="2017" name="Environ. Microbiol.">
        <title>Decay of the glycolytic pathway and adaptation to intranuclear parasitism within Enterocytozoonidae microsporidia.</title>
        <authorList>
            <person name="Wiredu Boakye D."/>
            <person name="Jaroenlak P."/>
            <person name="Prachumwat A."/>
            <person name="Williams T.A."/>
            <person name="Bateman K.S."/>
            <person name="Itsathitphaisarn O."/>
            <person name="Sritunyalucksana K."/>
            <person name="Paszkiewicz K.H."/>
            <person name="Moore K.A."/>
            <person name="Stentiford G.D."/>
            <person name="Williams B.A."/>
        </authorList>
    </citation>
    <scope>NUCLEOTIDE SEQUENCE [LARGE SCALE GENOMIC DNA]</scope>
    <source>
        <strain evidence="2 3">GB1</strain>
    </source>
</reference>
<dbReference type="VEuPathDB" id="MicrosporidiaDB:ECANGB1_621"/>
<dbReference type="Gene3D" id="3.40.33.10">
    <property type="entry name" value="CAP"/>
    <property type="match status" value="1"/>
</dbReference>
<dbReference type="CDD" id="cd05379">
    <property type="entry name" value="CAP_bacterial"/>
    <property type="match status" value="1"/>
</dbReference>
<organism evidence="2 3">
    <name type="scientific">Enterospora canceri</name>
    <dbReference type="NCBI Taxonomy" id="1081671"/>
    <lineage>
        <taxon>Eukaryota</taxon>
        <taxon>Fungi</taxon>
        <taxon>Fungi incertae sedis</taxon>
        <taxon>Microsporidia</taxon>
        <taxon>Enterocytozoonidae</taxon>
        <taxon>Enterospora</taxon>
    </lineage>
</organism>
<evidence type="ECO:0000313" key="2">
    <source>
        <dbReference type="EMBL" id="ORD93211.1"/>
    </source>
</evidence>
<keyword evidence="3" id="KW-1185">Reference proteome</keyword>
<evidence type="ECO:0000259" key="1">
    <source>
        <dbReference type="Pfam" id="PF00188"/>
    </source>
</evidence>
<sequence>MQILLLLSVIHCNKFSVTDDEQMSEFINFLRINSGMEPLEEHPALVAVAKEHVRSMCRGGKLTHASRNLTSLIRRIGRKGLHIERAAENIAKQYSYTKSNMQEYTEVAKKWFRSTEHRRIMLGPFNYTGVASCDTGNEKYWVQVFAKEEEMRQPDKTVRDSGDLSYGIIDPARSPCTLITECDVGEMVRPSTFSQIDQGIRTKTVTV</sequence>
<protein>
    <recommendedName>
        <fullName evidence="1">SCP domain-containing protein</fullName>
    </recommendedName>
</protein>
<gene>
    <name evidence="2" type="ORF">ECANGB1_621</name>
</gene>
<dbReference type="Proteomes" id="UP000192639">
    <property type="component" value="Unassembled WGS sequence"/>
</dbReference>
<feature type="non-terminal residue" evidence="2">
    <location>
        <position position="207"/>
    </location>
</feature>
<dbReference type="PANTHER" id="PTHR31157">
    <property type="entry name" value="SCP DOMAIN-CONTAINING PROTEIN"/>
    <property type="match status" value="1"/>
</dbReference>
<proteinExistence type="predicted"/>
<dbReference type="Pfam" id="PF00188">
    <property type="entry name" value="CAP"/>
    <property type="match status" value="1"/>
</dbReference>